<keyword evidence="4" id="KW-1185">Reference proteome</keyword>
<accession>A0A7U6GJM1</accession>
<evidence type="ECO:0000259" key="2">
    <source>
        <dbReference type="Pfam" id="PF07885"/>
    </source>
</evidence>
<dbReference type="RefSeq" id="WP_052470083.1">
    <property type="nucleotide sequence ID" value="NZ_AP012273.1"/>
</dbReference>
<dbReference type="KEGG" id="tbn:TBH_C1998"/>
<feature type="transmembrane region" description="Helical" evidence="1">
    <location>
        <begin position="12"/>
        <end position="32"/>
    </location>
</feature>
<keyword evidence="1" id="KW-1133">Transmembrane helix</keyword>
<feature type="transmembrane region" description="Helical" evidence="1">
    <location>
        <begin position="52"/>
        <end position="70"/>
    </location>
</feature>
<sequence>MVINKYIHHPSLTYAPLLLPLILVPLLGEWAWKTYHPVFFSRNKELFLVADIIYIVIVRLALLDAMLFLFSRSVHALHITLIRIVALYLEITVVTILYFALMFYIFDVFHLFQYNASIGPEQLANIKDHDFLAAFYISTVSFTTLGLGDWVPQSLNAMMAISTEVILGVVQAGVFMAIMIYAHQNKEILGPGAPTRLQGSTSTD</sequence>
<keyword evidence="1" id="KW-0812">Transmembrane</keyword>
<evidence type="ECO:0000313" key="3">
    <source>
        <dbReference type="EMBL" id="BAO44913.1"/>
    </source>
</evidence>
<keyword evidence="1" id="KW-0472">Membrane</keyword>
<dbReference type="AlphaFoldDB" id="A0A7U6GJM1"/>
<feature type="transmembrane region" description="Helical" evidence="1">
    <location>
        <begin position="82"/>
        <end position="106"/>
    </location>
</feature>
<reference evidence="3 4" key="1">
    <citation type="journal article" date="2014" name="PLoS ONE">
        <title>Physiological and genomic features of a novel sulfur-oxidizing gammaproteobacterium belonging to a previously uncultivated symbiotic lineage isolated from a hydrothermal vent.</title>
        <authorList>
            <person name="Nunoura T."/>
            <person name="Takaki Y."/>
            <person name="Kazama H."/>
            <person name="Kakuta J."/>
            <person name="Shimamura S."/>
            <person name="Makita H."/>
            <person name="Hirai M."/>
            <person name="Miyazaki M."/>
            <person name="Takai K."/>
        </authorList>
    </citation>
    <scope>NUCLEOTIDE SEQUENCE [LARGE SCALE GENOMIC DNA]</scope>
    <source>
        <strain evidence="3 4">Hiromi1</strain>
    </source>
</reference>
<feature type="transmembrane region" description="Helical" evidence="1">
    <location>
        <begin position="131"/>
        <end position="151"/>
    </location>
</feature>
<dbReference type="OrthoDB" id="9813518at2"/>
<evidence type="ECO:0000313" key="4">
    <source>
        <dbReference type="Proteomes" id="UP000031631"/>
    </source>
</evidence>
<dbReference type="Pfam" id="PF07885">
    <property type="entry name" value="Ion_trans_2"/>
    <property type="match status" value="1"/>
</dbReference>
<dbReference type="EMBL" id="AP012273">
    <property type="protein sequence ID" value="BAO44913.1"/>
    <property type="molecule type" value="Genomic_DNA"/>
</dbReference>
<evidence type="ECO:0000256" key="1">
    <source>
        <dbReference type="SAM" id="Phobius"/>
    </source>
</evidence>
<feature type="transmembrane region" description="Helical" evidence="1">
    <location>
        <begin position="163"/>
        <end position="182"/>
    </location>
</feature>
<organism evidence="3 4">
    <name type="scientific">Thiolapillus brandeum</name>
    <dbReference type="NCBI Taxonomy" id="1076588"/>
    <lineage>
        <taxon>Bacteria</taxon>
        <taxon>Pseudomonadati</taxon>
        <taxon>Pseudomonadota</taxon>
        <taxon>Gammaproteobacteria</taxon>
        <taxon>Chromatiales</taxon>
        <taxon>Sedimenticolaceae</taxon>
        <taxon>Thiolapillus</taxon>
    </lineage>
</organism>
<dbReference type="Proteomes" id="UP000031631">
    <property type="component" value="Chromosome"/>
</dbReference>
<feature type="domain" description="Potassium channel" evidence="2">
    <location>
        <begin position="92"/>
        <end position="179"/>
    </location>
</feature>
<protein>
    <recommendedName>
        <fullName evidence="2">Potassium channel domain-containing protein</fullName>
    </recommendedName>
</protein>
<gene>
    <name evidence="3" type="ORF">TBH_C1998</name>
</gene>
<proteinExistence type="predicted"/>
<dbReference type="SUPFAM" id="SSF81324">
    <property type="entry name" value="Voltage-gated potassium channels"/>
    <property type="match status" value="1"/>
</dbReference>
<dbReference type="Gene3D" id="1.10.287.70">
    <property type="match status" value="1"/>
</dbReference>
<name>A0A7U6GJM1_9GAMM</name>
<dbReference type="InterPro" id="IPR013099">
    <property type="entry name" value="K_chnl_dom"/>
</dbReference>